<evidence type="ECO:0000256" key="3">
    <source>
        <dbReference type="ARBA" id="ARBA00022833"/>
    </source>
</evidence>
<evidence type="ECO:0000313" key="8">
    <source>
        <dbReference type="WBParaSite" id="SVE_1847300.1"/>
    </source>
</evidence>
<dbReference type="GO" id="GO:0005634">
    <property type="term" value="C:nucleus"/>
    <property type="evidence" value="ECO:0007669"/>
    <property type="project" value="InterPro"/>
</dbReference>
<reference evidence="7" key="1">
    <citation type="submission" date="2014-07" db="EMBL/GenBank/DDBJ databases">
        <authorList>
            <person name="Martin A.A"/>
            <person name="De Silva N."/>
        </authorList>
    </citation>
    <scope>NUCLEOTIDE SEQUENCE</scope>
</reference>
<evidence type="ECO:0000313" key="7">
    <source>
        <dbReference type="Proteomes" id="UP000035680"/>
    </source>
</evidence>
<evidence type="ECO:0000256" key="5">
    <source>
        <dbReference type="SAM" id="MobiDB-lite"/>
    </source>
</evidence>
<protein>
    <submittedName>
        <fullName evidence="8">RING-type domain-containing protein</fullName>
    </submittedName>
</protein>
<dbReference type="PROSITE" id="PS00518">
    <property type="entry name" value="ZF_RING_1"/>
    <property type="match status" value="1"/>
</dbReference>
<keyword evidence="3" id="KW-0862">Zinc</keyword>
<dbReference type="Gene3D" id="3.30.40.10">
    <property type="entry name" value="Zinc/RING finger domain, C3HC4 (zinc finger)"/>
    <property type="match status" value="1"/>
</dbReference>
<dbReference type="SMART" id="SM00184">
    <property type="entry name" value="RING"/>
    <property type="match status" value="1"/>
</dbReference>
<dbReference type="Proteomes" id="UP000035680">
    <property type="component" value="Unassembled WGS sequence"/>
</dbReference>
<dbReference type="GO" id="GO:0036297">
    <property type="term" value="P:interstrand cross-link repair"/>
    <property type="evidence" value="ECO:0007669"/>
    <property type="project" value="InterPro"/>
</dbReference>
<dbReference type="PANTHER" id="PTHR16047">
    <property type="entry name" value="RFWD3 PROTEIN"/>
    <property type="match status" value="1"/>
</dbReference>
<keyword evidence="7" id="KW-1185">Reference proteome</keyword>
<organism evidence="7 8">
    <name type="scientific">Strongyloides venezuelensis</name>
    <name type="common">Threadworm</name>
    <dbReference type="NCBI Taxonomy" id="75913"/>
    <lineage>
        <taxon>Eukaryota</taxon>
        <taxon>Metazoa</taxon>
        <taxon>Ecdysozoa</taxon>
        <taxon>Nematoda</taxon>
        <taxon>Chromadorea</taxon>
        <taxon>Rhabditida</taxon>
        <taxon>Tylenchina</taxon>
        <taxon>Panagrolaimomorpha</taxon>
        <taxon>Strongyloidoidea</taxon>
        <taxon>Strongyloididae</taxon>
        <taxon>Strongyloides</taxon>
    </lineage>
</organism>
<keyword evidence="2 4" id="KW-0863">Zinc-finger</keyword>
<evidence type="ECO:0000256" key="1">
    <source>
        <dbReference type="ARBA" id="ARBA00022723"/>
    </source>
</evidence>
<feature type="compositionally biased region" description="Basic residues" evidence="5">
    <location>
        <begin position="125"/>
        <end position="139"/>
    </location>
</feature>
<dbReference type="GO" id="GO:0008270">
    <property type="term" value="F:zinc ion binding"/>
    <property type="evidence" value="ECO:0007669"/>
    <property type="project" value="UniProtKB-KW"/>
</dbReference>
<dbReference type="WBParaSite" id="SVE_1847300.1">
    <property type="protein sequence ID" value="SVE_1847300.1"/>
    <property type="gene ID" value="SVE_1847300"/>
</dbReference>
<evidence type="ECO:0000256" key="2">
    <source>
        <dbReference type="ARBA" id="ARBA00022771"/>
    </source>
</evidence>
<proteinExistence type="predicted"/>
<feature type="region of interest" description="Disordered" evidence="5">
    <location>
        <begin position="74"/>
        <end position="139"/>
    </location>
</feature>
<sequence length="139" mass="15682">MVITSSCPICFEDMKSDNAGALSCGHTYCYTCISEWLTKFSLVLICPICKSDISSSNVIKLFFQEDDSKAKKEANVVGEEPLKLNDENSDMDNNGNRNGKYENANENQRRVTFSSTSNNDERVVNRRKLPKRSCTPHRS</sequence>
<name>A0A0K0G185_STRVS</name>
<dbReference type="InterPro" id="IPR037381">
    <property type="entry name" value="RFWD3"/>
</dbReference>
<dbReference type="AlphaFoldDB" id="A0A0K0G185"/>
<accession>A0A0K0G185</accession>
<dbReference type="InterPro" id="IPR001841">
    <property type="entry name" value="Znf_RING"/>
</dbReference>
<feature type="compositionally biased region" description="Polar residues" evidence="5">
    <location>
        <begin position="104"/>
        <end position="118"/>
    </location>
</feature>
<evidence type="ECO:0000259" key="6">
    <source>
        <dbReference type="PROSITE" id="PS50089"/>
    </source>
</evidence>
<feature type="domain" description="RING-type" evidence="6">
    <location>
        <begin position="7"/>
        <end position="50"/>
    </location>
</feature>
<reference evidence="8" key="2">
    <citation type="submission" date="2015-08" db="UniProtKB">
        <authorList>
            <consortium name="WormBaseParasite"/>
        </authorList>
    </citation>
    <scope>IDENTIFICATION</scope>
</reference>
<dbReference type="PROSITE" id="PS50089">
    <property type="entry name" value="ZF_RING_2"/>
    <property type="match status" value="1"/>
</dbReference>
<keyword evidence="1" id="KW-0479">Metal-binding</keyword>
<dbReference type="InterPro" id="IPR013083">
    <property type="entry name" value="Znf_RING/FYVE/PHD"/>
</dbReference>
<dbReference type="SUPFAM" id="SSF57850">
    <property type="entry name" value="RING/U-box"/>
    <property type="match status" value="1"/>
</dbReference>
<evidence type="ECO:0000256" key="4">
    <source>
        <dbReference type="PROSITE-ProRule" id="PRU00175"/>
    </source>
</evidence>
<dbReference type="GO" id="GO:0004842">
    <property type="term" value="F:ubiquitin-protein transferase activity"/>
    <property type="evidence" value="ECO:0007669"/>
    <property type="project" value="InterPro"/>
</dbReference>
<dbReference type="GO" id="GO:0016567">
    <property type="term" value="P:protein ubiquitination"/>
    <property type="evidence" value="ECO:0007669"/>
    <property type="project" value="InterPro"/>
</dbReference>
<feature type="compositionally biased region" description="Basic and acidic residues" evidence="5">
    <location>
        <begin position="74"/>
        <end position="86"/>
    </location>
</feature>
<dbReference type="InterPro" id="IPR017907">
    <property type="entry name" value="Znf_RING_CS"/>
</dbReference>
<dbReference type="PANTHER" id="PTHR16047:SF7">
    <property type="entry name" value="E3 UBIQUITIN-PROTEIN LIGASE RFWD3"/>
    <property type="match status" value="1"/>
</dbReference>
<dbReference type="STRING" id="75913.A0A0K0G185"/>
<dbReference type="Pfam" id="PF13639">
    <property type="entry name" value="zf-RING_2"/>
    <property type="match status" value="1"/>
</dbReference>